<evidence type="ECO:0000256" key="4">
    <source>
        <dbReference type="ARBA" id="ARBA00017630"/>
    </source>
</evidence>
<dbReference type="InterPro" id="IPR009653">
    <property type="entry name" value="Ksh1"/>
</dbReference>
<dbReference type="OrthoDB" id="10034655at2759"/>
<dbReference type="Pfam" id="PF09495">
    <property type="entry name" value="DUF2462"/>
    <property type="match status" value="1"/>
</dbReference>
<dbReference type="STRING" id="29172.A0A0D8XQA1"/>
<protein>
    <recommendedName>
        <fullName evidence="4">Protein kish-B</fullName>
    </recommendedName>
    <alternativeName>
        <fullName evidence="10">Transmembrane protein 167B</fullName>
    </alternativeName>
</protein>
<keyword evidence="8" id="KW-0333">Golgi apparatus</keyword>
<organism evidence="12 13">
    <name type="scientific">Dictyocaulus viviparus</name>
    <name type="common">Bovine lungworm</name>
    <dbReference type="NCBI Taxonomy" id="29172"/>
    <lineage>
        <taxon>Eukaryota</taxon>
        <taxon>Metazoa</taxon>
        <taxon>Ecdysozoa</taxon>
        <taxon>Nematoda</taxon>
        <taxon>Chromadorea</taxon>
        <taxon>Rhabditida</taxon>
        <taxon>Rhabditina</taxon>
        <taxon>Rhabditomorpha</taxon>
        <taxon>Strongyloidea</taxon>
        <taxon>Metastrongylidae</taxon>
        <taxon>Dictyocaulus</taxon>
    </lineage>
</organism>
<dbReference type="PANTHER" id="PTHR46815">
    <property type="entry name" value="PROTEIN KISH-B"/>
    <property type="match status" value="1"/>
</dbReference>
<dbReference type="AlphaFoldDB" id="A0A0D8XQA1"/>
<comment type="subcellular location">
    <subcellularLocation>
        <location evidence="2">Golgi apparatus membrane</location>
        <topology evidence="2">Single-pass type I membrane protein</topology>
    </subcellularLocation>
</comment>
<evidence type="ECO:0000256" key="1">
    <source>
        <dbReference type="ARBA" id="ARBA00002154"/>
    </source>
</evidence>
<evidence type="ECO:0000256" key="6">
    <source>
        <dbReference type="ARBA" id="ARBA00022729"/>
    </source>
</evidence>
<evidence type="ECO:0000256" key="7">
    <source>
        <dbReference type="ARBA" id="ARBA00022989"/>
    </source>
</evidence>
<evidence type="ECO:0000256" key="10">
    <source>
        <dbReference type="ARBA" id="ARBA00032458"/>
    </source>
</evidence>
<keyword evidence="7 11" id="KW-1133">Transmembrane helix</keyword>
<gene>
    <name evidence="12" type="ORF">DICVIV_07982</name>
</gene>
<evidence type="ECO:0000313" key="13">
    <source>
        <dbReference type="Proteomes" id="UP000053766"/>
    </source>
</evidence>
<dbReference type="GO" id="GO:0000139">
    <property type="term" value="C:Golgi membrane"/>
    <property type="evidence" value="ECO:0007669"/>
    <property type="project" value="UniProtKB-SubCell"/>
</dbReference>
<comment type="function">
    <text evidence="1">Involved in the early part of the secretory pathway.</text>
</comment>
<accession>A0A0D8XQA1</accession>
<evidence type="ECO:0000256" key="8">
    <source>
        <dbReference type="ARBA" id="ARBA00023034"/>
    </source>
</evidence>
<evidence type="ECO:0000256" key="3">
    <source>
        <dbReference type="ARBA" id="ARBA00008961"/>
    </source>
</evidence>
<keyword evidence="13" id="KW-1185">Reference proteome</keyword>
<dbReference type="InterPro" id="IPR042863">
    <property type="entry name" value="Kish-B"/>
</dbReference>
<evidence type="ECO:0000256" key="9">
    <source>
        <dbReference type="ARBA" id="ARBA00023136"/>
    </source>
</evidence>
<evidence type="ECO:0000256" key="2">
    <source>
        <dbReference type="ARBA" id="ARBA00004614"/>
    </source>
</evidence>
<reference evidence="13" key="2">
    <citation type="journal article" date="2016" name="Sci. Rep.">
        <title>Dictyocaulus viviparus genome, variome and transcriptome elucidate lungworm biology and support future intervention.</title>
        <authorList>
            <person name="McNulty S.N."/>
            <person name="Strube C."/>
            <person name="Rosa B.A."/>
            <person name="Martin J.C."/>
            <person name="Tyagi R."/>
            <person name="Choi Y.J."/>
            <person name="Wang Q."/>
            <person name="Hallsworth Pepin K."/>
            <person name="Zhang X."/>
            <person name="Ozersky P."/>
            <person name="Wilson R.K."/>
            <person name="Sternberg P.W."/>
            <person name="Gasser R.B."/>
            <person name="Mitreva M."/>
        </authorList>
    </citation>
    <scope>NUCLEOTIDE SEQUENCE [LARGE SCALE GENOMIC DNA]</scope>
    <source>
        <strain evidence="13">HannoverDv2000</strain>
    </source>
</reference>
<reference evidence="12 13" key="1">
    <citation type="submission" date="2013-11" db="EMBL/GenBank/DDBJ databases">
        <title>Draft genome of the bovine lungworm Dictyocaulus viviparus.</title>
        <authorList>
            <person name="Mitreva M."/>
        </authorList>
    </citation>
    <scope>NUCLEOTIDE SEQUENCE [LARGE SCALE GENOMIC DNA]</scope>
    <source>
        <strain evidence="12 13">HannoverDv2000</strain>
    </source>
</reference>
<evidence type="ECO:0000256" key="11">
    <source>
        <dbReference type="SAM" id="Phobius"/>
    </source>
</evidence>
<evidence type="ECO:0000256" key="5">
    <source>
        <dbReference type="ARBA" id="ARBA00022692"/>
    </source>
</evidence>
<proteinExistence type="inferred from homology"/>
<dbReference type="Pfam" id="PF06842">
    <property type="entry name" value="DUF1242"/>
    <property type="match status" value="1"/>
</dbReference>
<keyword evidence="6" id="KW-0732">Signal</keyword>
<dbReference type="PANTHER" id="PTHR46815:SF1">
    <property type="entry name" value="PROTEIN KISH-B"/>
    <property type="match status" value="1"/>
</dbReference>
<feature type="transmembrane region" description="Helical" evidence="11">
    <location>
        <begin position="56"/>
        <end position="77"/>
    </location>
</feature>
<keyword evidence="5 11" id="KW-0812">Transmembrane</keyword>
<dbReference type="InterPro" id="IPR019034">
    <property type="entry name" value="UPF0390"/>
</dbReference>
<keyword evidence="9 11" id="KW-0472">Membrane</keyword>
<dbReference type="Proteomes" id="UP000053766">
    <property type="component" value="Unassembled WGS sequence"/>
</dbReference>
<dbReference type="EMBL" id="KN716376">
    <property type="protein sequence ID" value="KJH45974.1"/>
    <property type="molecule type" value="Genomic_DNA"/>
</dbReference>
<name>A0A0D8XQA1_DICVI</name>
<sequence>MSLCICEKLIGVFNRTKLYTYQMLSLFKISYPLLGNWSLFFTLYEAISNTPVHFMNAYSLDGLAAVILLVICSCAYLKRVPRVSTWLLSEKKGFLGVFYKIALPKGVKPKHKKVRPTGPKRGHNLYIPPKKQHLIQQDKLAAEVSKVINEKNEEIIKGQADSAVGRNKTY</sequence>
<comment type="similarity">
    <text evidence="3">Belongs to the KISH family.</text>
</comment>
<feature type="transmembrane region" description="Helical" evidence="11">
    <location>
        <begin position="25"/>
        <end position="44"/>
    </location>
</feature>
<evidence type="ECO:0000313" key="12">
    <source>
        <dbReference type="EMBL" id="KJH45974.1"/>
    </source>
</evidence>